<keyword evidence="2" id="KW-0175">Coiled coil</keyword>
<dbReference type="InterPro" id="IPR011990">
    <property type="entry name" value="TPR-like_helical_dom_sf"/>
</dbReference>
<protein>
    <submittedName>
        <fullName evidence="3">Uncharacterized protein</fullName>
    </submittedName>
</protein>
<proteinExistence type="predicted"/>
<evidence type="ECO:0000256" key="1">
    <source>
        <dbReference type="PROSITE-ProRule" id="PRU00339"/>
    </source>
</evidence>
<dbReference type="PANTHER" id="PTHR36761:SF2">
    <property type="entry name" value="ORF03 PROTEIN"/>
    <property type="match status" value="1"/>
</dbReference>
<accession>A0A164TB81</accession>
<dbReference type="PROSITE" id="PS50005">
    <property type="entry name" value="TPR"/>
    <property type="match status" value="1"/>
</dbReference>
<evidence type="ECO:0000256" key="2">
    <source>
        <dbReference type="SAM" id="Coils"/>
    </source>
</evidence>
<comment type="caution">
    <text evidence="3">The sequence shown here is derived from an EMBL/GenBank/DDBJ whole genome shotgun (WGS) entry which is preliminary data.</text>
</comment>
<dbReference type="InterPro" id="IPR019734">
    <property type="entry name" value="TPR_rpt"/>
</dbReference>
<dbReference type="EMBL" id="LNRQ01000007">
    <property type="protein sequence ID" value="KZM87298.1"/>
    <property type="molecule type" value="Genomic_DNA"/>
</dbReference>
<feature type="coiled-coil region" evidence="2">
    <location>
        <begin position="111"/>
        <end position="172"/>
    </location>
</feature>
<gene>
    <name evidence="3" type="ORF">DCAR_024432</name>
</gene>
<dbReference type="AlphaFoldDB" id="A0A164TB81"/>
<dbReference type="Gramene" id="KZM87298">
    <property type="protein sequence ID" value="KZM87298"/>
    <property type="gene ID" value="DCAR_024432"/>
</dbReference>
<dbReference type="SUPFAM" id="SSF48452">
    <property type="entry name" value="TPR-like"/>
    <property type="match status" value="1"/>
</dbReference>
<feature type="repeat" description="TPR" evidence="1">
    <location>
        <begin position="169"/>
        <end position="202"/>
    </location>
</feature>
<dbReference type="PANTHER" id="PTHR36761">
    <property type="entry name" value="ORF03 PROTEIN"/>
    <property type="match status" value="1"/>
</dbReference>
<evidence type="ECO:0000313" key="3">
    <source>
        <dbReference type="EMBL" id="KZM87298.1"/>
    </source>
</evidence>
<dbReference type="FunFam" id="1.25.40.10:FF:000433">
    <property type="entry name" value="mRNA, clone: RTFL01-04-G16"/>
    <property type="match status" value="1"/>
</dbReference>
<keyword evidence="1" id="KW-0802">TPR repeat</keyword>
<organism evidence="3">
    <name type="scientific">Daucus carota subsp. sativus</name>
    <name type="common">Carrot</name>
    <dbReference type="NCBI Taxonomy" id="79200"/>
    <lineage>
        <taxon>Eukaryota</taxon>
        <taxon>Viridiplantae</taxon>
        <taxon>Streptophyta</taxon>
        <taxon>Embryophyta</taxon>
        <taxon>Tracheophyta</taxon>
        <taxon>Spermatophyta</taxon>
        <taxon>Magnoliopsida</taxon>
        <taxon>eudicotyledons</taxon>
        <taxon>Gunneridae</taxon>
        <taxon>Pentapetalae</taxon>
        <taxon>asterids</taxon>
        <taxon>campanulids</taxon>
        <taxon>Apiales</taxon>
        <taxon>Apiaceae</taxon>
        <taxon>Apioideae</taxon>
        <taxon>Scandiceae</taxon>
        <taxon>Daucinae</taxon>
        <taxon>Daucus</taxon>
        <taxon>Daucus sect. Daucus</taxon>
    </lineage>
</organism>
<sequence length="393" mass="45017">MAAAGNLSLLDIISPRTIITDRKNRAELLLNLFKKESLSQQSPILNLNALIASNGFEFDKHSEIKRLNRSGKVNSKVNNAVDYESSSDDESNGIDDDEVDSYDWEKEMKKRVKEIQEMKELEKKAEELVSEIGEEDGEGSGESEEEKKMRVRKELEKVAKEQAERRKTAELMFDLGQRAYGKGMYGRAIEFLEGALTIIPRPTLFGGEIQIWLAMAYEANNRHKDCIALYRQLELKHPSFSIRRQAAELRYILQAPKLKISQEEMVTIPLIGSSYDNYAGTWNDKYKDSDGRLNRSTTNQLPSSKDFVGDFLVWRPPVDLEKNQAFWVLFLRILVQIKRMLHAVKNLTVSFICTMDRELKAEVKFAGVFRYINLQTAEVCKYGTILAPRFAPV</sequence>
<dbReference type="OMA" id="YDVENEM"/>
<dbReference type="GO" id="GO:0009535">
    <property type="term" value="C:chloroplast thylakoid membrane"/>
    <property type="evidence" value="ECO:0007669"/>
    <property type="project" value="TreeGrafter"/>
</dbReference>
<reference evidence="3" key="1">
    <citation type="journal article" date="2016" name="Nat. Genet.">
        <title>A high-quality carrot genome assembly provides new insights into carotenoid accumulation and asterid genome evolution.</title>
        <authorList>
            <person name="Iorizzo M."/>
            <person name="Ellison S."/>
            <person name="Senalik D."/>
            <person name="Zeng P."/>
            <person name="Satapoomin P."/>
            <person name="Huang J."/>
            <person name="Bowman M."/>
            <person name="Iovene M."/>
            <person name="Sanseverino W."/>
            <person name="Cavagnaro P."/>
            <person name="Yildiz M."/>
            <person name="Macko-Podgorni A."/>
            <person name="Moranska E."/>
            <person name="Grzebelus E."/>
            <person name="Grzebelus D."/>
            <person name="Ashrafi H."/>
            <person name="Zheng Z."/>
            <person name="Cheng S."/>
            <person name="Spooner D."/>
            <person name="Van Deynze A."/>
            <person name="Simon P."/>
        </authorList>
    </citation>
    <scope>NUCLEOTIDE SEQUENCE [LARGE SCALE GENOMIC DNA]</scope>
    <source>
        <tissue evidence="3">Leaf</tissue>
    </source>
</reference>
<name>A0A164TB81_DAUCS</name>
<dbReference type="STRING" id="79200.A0A164TB81"/>
<dbReference type="Gene3D" id="1.25.40.10">
    <property type="entry name" value="Tetratricopeptide repeat domain"/>
    <property type="match status" value="1"/>
</dbReference>